<comment type="caution">
    <text evidence="1">The sequence shown here is derived from an EMBL/GenBank/DDBJ whole genome shotgun (WGS) entry which is preliminary data.</text>
</comment>
<name>A0A165L4L6_PELLU</name>
<protein>
    <recommendedName>
        <fullName evidence="3">Helix-hairpin-helix domain-containing protein</fullName>
    </recommendedName>
</protein>
<evidence type="ECO:0000313" key="1">
    <source>
        <dbReference type="EMBL" id="KZK73566.1"/>
    </source>
</evidence>
<dbReference type="AlphaFoldDB" id="A0A165L4L6"/>
<proteinExistence type="predicted"/>
<dbReference type="InterPro" id="IPR010994">
    <property type="entry name" value="RuvA_2-like"/>
</dbReference>
<evidence type="ECO:0008006" key="3">
    <source>
        <dbReference type="Google" id="ProtNLM"/>
    </source>
</evidence>
<dbReference type="EMBL" id="LVWG01000035">
    <property type="protein sequence ID" value="KZK73566.1"/>
    <property type="molecule type" value="Genomic_DNA"/>
</dbReference>
<accession>A0A165L4L6</accession>
<dbReference type="RefSeq" id="WP_303682257.1">
    <property type="nucleotide sequence ID" value="NZ_LVWG01000035.1"/>
</dbReference>
<dbReference type="Proteomes" id="UP000076481">
    <property type="component" value="Unassembled WGS sequence"/>
</dbReference>
<reference evidence="1 2" key="1">
    <citation type="submission" date="2016-03" db="EMBL/GenBank/DDBJ databases">
        <title>Speciation and ecological success in dimly lit waters: horizontal gene transfer in a green sulfur bacteria bloom unveiled by metagenomic assembly.</title>
        <authorList>
            <person name="Llorens-Mares T."/>
            <person name="Liu Z."/>
            <person name="Allen L.Z."/>
            <person name="Rusch D.B."/>
            <person name="Craig M.T."/>
            <person name="Dupont C.L."/>
            <person name="Bryant D.A."/>
            <person name="Casamayor E.O."/>
        </authorList>
    </citation>
    <scope>NUCLEOTIDE SEQUENCE [LARGE SCALE GENOMIC DNA]</scope>
    <source>
        <strain evidence="1">CIII</strain>
    </source>
</reference>
<dbReference type="SUPFAM" id="SSF47781">
    <property type="entry name" value="RuvA domain 2-like"/>
    <property type="match status" value="1"/>
</dbReference>
<gene>
    <name evidence="1" type="ORF">A3K90_08045</name>
</gene>
<sequence length="684" mass="76132">MAMRLFHNRENGHAMRVMAGYLFIVLLARPPEAAEAADSDELESVFGALEPEGNLEPLLEDLADLKRQKIPLNEATAEDLLQLPWLTNTDAQTILSARRRTPIRNESDLAALVGREKAARMIPYIVFEKDLMLRREALRDQIEGSFYSRYYTEMPERQGITIGDYEGDNYKLYNRFQLAIPHLKASVVQEKDVGEPDLDDFTSFSLNAYDIGIVKSAVVGNYTLNFGEGLLMGQNRYFSKGSDPAGSVRLHSRRLSPYSSSAEYGFLQGAAATLRPGDFEVTAFTASNRVDGRVSDLELITSFDESGYHRTELEISRQDGVREEASGANLLWNFSAPGVNGRIGASMVHYRYSEPLESLVDAGFSPDEASSGDLVGLEAALASGKFGMFMEAAFSQKPEAASWIGGVSYEPLHGVSAVAAVRNYGDRYYSPFAGAFAERADNAMNEEGYYVGIDAKLSRRVQVGAYFDWFRFPLLSPAYYPYPSEGQDMRLFTVWKASPTLTWTMQLQHKEKEEASSAQCATGGEDCVAGYAPLPVVTDRIRLDCDLKVLKGFSTRTRGELKRVSKEYYAAPSSYNGWLVYEQLNYATGRLSLKWRGTVFNTDSSDAQIYAYEDGLPMQFDLGAYNGRGKSMFFLAAWRAEANLNLAARYEVTTYTDRDVYSSGSDLRSTDSPASLHVGCLWTF</sequence>
<evidence type="ECO:0000313" key="2">
    <source>
        <dbReference type="Proteomes" id="UP000076481"/>
    </source>
</evidence>
<organism evidence="1 2">
    <name type="scientific">Pelodictyon luteolum</name>
    <dbReference type="NCBI Taxonomy" id="1100"/>
    <lineage>
        <taxon>Bacteria</taxon>
        <taxon>Pseudomonadati</taxon>
        <taxon>Chlorobiota</taxon>
        <taxon>Chlorobiia</taxon>
        <taxon>Chlorobiales</taxon>
        <taxon>Chlorobiaceae</taxon>
        <taxon>Chlorobium/Pelodictyon group</taxon>
        <taxon>Pelodictyon</taxon>
    </lineage>
</organism>